<feature type="transmembrane region" description="Helical" evidence="1">
    <location>
        <begin position="491"/>
        <end position="513"/>
    </location>
</feature>
<evidence type="ECO:0000313" key="2">
    <source>
        <dbReference type="EMBL" id="OQR94725.1"/>
    </source>
</evidence>
<feature type="transmembrane region" description="Helical" evidence="1">
    <location>
        <begin position="1295"/>
        <end position="1316"/>
    </location>
</feature>
<protein>
    <recommendedName>
        <fullName evidence="4">Transmembrane protein</fullName>
    </recommendedName>
</protein>
<keyword evidence="3" id="KW-1185">Reference proteome</keyword>
<feature type="transmembrane region" description="Helical" evidence="1">
    <location>
        <begin position="1204"/>
        <end position="1223"/>
    </location>
</feature>
<keyword evidence="1" id="KW-1133">Transmembrane helix</keyword>
<feature type="transmembrane region" description="Helical" evidence="1">
    <location>
        <begin position="1336"/>
        <end position="1359"/>
    </location>
</feature>
<feature type="transmembrane region" description="Helical" evidence="1">
    <location>
        <begin position="765"/>
        <end position="785"/>
    </location>
</feature>
<feature type="transmembrane region" description="Helical" evidence="1">
    <location>
        <begin position="806"/>
        <end position="828"/>
    </location>
</feature>
<feature type="transmembrane region" description="Helical" evidence="1">
    <location>
        <begin position="848"/>
        <end position="868"/>
    </location>
</feature>
<dbReference type="Proteomes" id="UP000243579">
    <property type="component" value="Unassembled WGS sequence"/>
</dbReference>
<keyword evidence="1" id="KW-0472">Membrane</keyword>
<accession>A0A1V9Z9P6</accession>
<feature type="transmembrane region" description="Helical" evidence="1">
    <location>
        <begin position="1379"/>
        <end position="1403"/>
    </location>
</feature>
<evidence type="ECO:0000313" key="3">
    <source>
        <dbReference type="Proteomes" id="UP000243579"/>
    </source>
</evidence>
<feature type="transmembrane region" description="Helical" evidence="1">
    <location>
        <begin position="1036"/>
        <end position="1055"/>
    </location>
</feature>
<feature type="transmembrane region" description="Helical" evidence="1">
    <location>
        <begin position="674"/>
        <end position="690"/>
    </location>
</feature>
<feature type="transmembrane region" description="Helical" evidence="1">
    <location>
        <begin position="727"/>
        <end position="745"/>
    </location>
</feature>
<sequence>MPLKAYISEPFPSQSYFPTIIPANCQRNFTACAPQLLAFFEAESQRLSPTESYTMTKSYDIFRTPVELQHGDPDNYYLHLPFGVFFSSTQREMAAELALGARNFPSFRTVAIVTCLGNAIGYTTRWGNIENGTTIIYSAFVRVESSSWWLSGKLLYRVVLAGTAARAMWQQYFAQYAHLEANLRLYGLPGAPAGSVFQVIVGDPSSLVLQNPRFTLALALDFWMSVDYAAHAFNRLLLAPGALSYFAACLYLSRTVWFGYGALILTSCILKLVKGHRFYALDSTAVAFALTIVAGPFTELQITFPALGRIYNKLFTTPVANADHIEVSLAALVYTLVIGAFPVLFGLTFPRCSFGTTWGSSLFTRSMSGGPRVAPSAHGSYTDNDLKNRCTMWLNFVAWTRKKQTAVGGSIYDLFCADPRYMMNQCLSLRGTDAYVVFNTGNCACTSVRLSLLVAIDIHKPLRVVPGYVDLRSDRVVRQGRYCVRLNKRSILMSCLMVLNIMIMLQMLGPAVADNKCRPLKAYISEPLPWTSVPMEDIPLTCYLNFTACTPILLSVFQNHSRGLTSSAPYLSNSQFDLIRVPQPPLSPPSEASTYYLGLPYGMFYSVQQQALLQQIVRRQMNASAFATAEITYFCGMAISYNVIWIDAGGNDTYIMYLGGARAAMSLQYQWAKLAYRLFLVTYLLWYMWRKYFCHYRSLMTNLEQFGIVQAPLGTTFEIVVGDPTSIVLANPLVALAFVLDFWMSSDFVARAFMRVGQVVAIEPFLTASLYLSRTLWFAYGSLVVTSHTLKRCGLARHFHSVDPTLTAIAVVIVVGPFTYVQTNIPFFAKLYNTLFLASPTAANAIEIGPPALIYTSLIGGLPLAFGFRPPCPFRRPRDKSGPVASLIDHASILHNDMKSRWAVMLSLFTWKTTTRHLEGGGIYGLFARDPKYKSTLGISQRGSDCYMLYRAGAQIRGLRLSLIQCIDVQSPLEVLSTTVPAAFGRICVEKDQTTIVRGSNHSPWLVLMRAWTSGSIVAPVDAPARYTVRYNRRSVVLSFLLMLNVLVMPMKAYISEPVPWSSQRPATIPSDCHVNFTACTPFVLNFFHNESARLLTAETPHVATDMYDLVRIPFPLPAGQDPHDYALKMPYALFYSAEQKLLAARLSLGRLNASAIQTGEMITFLGTPIGYTALWTAEANSSNLLFIGFARASTTASWLGGKFAYRVMLSWYLAWCVYMSYYRHYRPLCLSLARLGLSSAPPQATLHLVVGDPTSIVLLNPWVAVFFVADFWMSADFVSLAFLRVAEITSLQTFFIASLYLSRTLWFAYAGLGLFSSLLKRLGKELWLSPIDPTLTAIVVILAAGPFTTLQTRVPFLVELYNYVFNNLAEAPNEIESGVAAIVYSLLIGGLPVFVGVLRAAWIHRRHTSLKGPHAAYIDPASYLENDVKTRWAVALSVFSRRRSVIEATGGSVYDLLMRFPALQKHLGMSQRGGDCYVLYDDGNGRSVSVRLSLVSCIDVKPPLVIAPPSHSTAVGRIDMTKRGPMLVPGAANSMWLM</sequence>
<comment type="caution">
    <text evidence="2">The sequence shown here is derived from an EMBL/GenBank/DDBJ whole genome shotgun (WGS) entry which is preliminary data.</text>
</comment>
<feature type="transmembrane region" description="Helical" evidence="1">
    <location>
        <begin position="285"/>
        <end position="307"/>
    </location>
</feature>
<reference evidence="2 3" key="1">
    <citation type="journal article" date="2014" name="Genome Biol. Evol.">
        <title>The secreted proteins of Achlya hypogyna and Thraustotheca clavata identify the ancestral oomycete secretome and reveal gene acquisitions by horizontal gene transfer.</title>
        <authorList>
            <person name="Misner I."/>
            <person name="Blouin N."/>
            <person name="Leonard G."/>
            <person name="Richards T.A."/>
            <person name="Lane C.E."/>
        </authorList>
    </citation>
    <scope>NUCLEOTIDE SEQUENCE [LARGE SCALE GENOMIC DNA]</scope>
    <source>
        <strain evidence="2 3">ATCC 48635</strain>
    </source>
</reference>
<name>A0A1V9Z9P6_ACHHY</name>
<organism evidence="2 3">
    <name type="scientific">Achlya hypogyna</name>
    <name type="common">Oomycete</name>
    <name type="synonym">Protoachlya hypogyna</name>
    <dbReference type="NCBI Taxonomy" id="1202772"/>
    <lineage>
        <taxon>Eukaryota</taxon>
        <taxon>Sar</taxon>
        <taxon>Stramenopiles</taxon>
        <taxon>Oomycota</taxon>
        <taxon>Saprolegniomycetes</taxon>
        <taxon>Saprolegniales</taxon>
        <taxon>Achlyaceae</taxon>
        <taxon>Achlya</taxon>
    </lineage>
</organism>
<feature type="transmembrane region" description="Helical" evidence="1">
    <location>
        <begin position="538"/>
        <end position="557"/>
    </location>
</feature>
<gene>
    <name evidence="2" type="ORF">ACHHYP_00955</name>
</gene>
<feature type="transmembrane region" description="Helical" evidence="1">
    <location>
        <begin position="327"/>
        <end position="349"/>
    </location>
</feature>
<proteinExistence type="predicted"/>
<evidence type="ECO:0008006" key="4">
    <source>
        <dbReference type="Google" id="ProtNLM"/>
    </source>
</evidence>
<evidence type="ECO:0000256" key="1">
    <source>
        <dbReference type="SAM" id="Phobius"/>
    </source>
</evidence>
<dbReference type="OrthoDB" id="10548228at2759"/>
<keyword evidence="1" id="KW-0812">Transmembrane</keyword>
<feature type="transmembrane region" description="Helical" evidence="1">
    <location>
        <begin position="625"/>
        <end position="646"/>
    </location>
</feature>
<dbReference type="EMBL" id="JNBR01000353">
    <property type="protein sequence ID" value="OQR94725.1"/>
    <property type="molecule type" value="Genomic_DNA"/>
</dbReference>